<dbReference type="InterPro" id="IPR036987">
    <property type="entry name" value="SRA-YDG_sf"/>
</dbReference>
<dbReference type="InterPro" id="IPR000330">
    <property type="entry name" value="SNF2_N"/>
</dbReference>
<accession>A0AAD8MP21</accession>
<evidence type="ECO:0000256" key="2">
    <source>
        <dbReference type="PROSITE-ProRule" id="PRU00358"/>
    </source>
</evidence>
<proteinExistence type="predicted"/>
<evidence type="ECO:0008006" key="7">
    <source>
        <dbReference type="Google" id="ProtNLM"/>
    </source>
</evidence>
<dbReference type="InterPro" id="IPR014001">
    <property type="entry name" value="Helicase_ATP-bd"/>
</dbReference>
<dbReference type="EMBL" id="JAUIZM010000006">
    <property type="protein sequence ID" value="KAK1379877.1"/>
    <property type="molecule type" value="Genomic_DNA"/>
</dbReference>
<reference evidence="5" key="2">
    <citation type="submission" date="2023-05" db="EMBL/GenBank/DDBJ databases">
        <authorList>
            <person name="Schelkunov M.I."/>
        </authorList>
    </citation>
    <scope>NUCLEOTIDE SEQUENCE</scope>
    <source>
        <strain evidence="5">Hsosn_3</strain>
        <tissue evidence="5">Leaf</tissue>
    </source>
</reference>
<dbReference type="GO" id="GO:0005634">
    <property type="term" value="C:nucleus"/>
    <property type="evidence" value="ECO:0007669"/>
    <property type="project" value="UniProtKB-SubCell"/>
</dbReference>
<name>A0AAD8MP21_9APIA</name>
<dbReference type="Gene3D" id="3.40.50.10810">
    <property type="entry name" value="Tandem AAA-ATPase domain"/>
    <property type="match status" value="1"/>
</dbReference>
<evidence type="ECO:0000313" key="5">
    <source>
        <dbReference type="EMBL" id="KAK1379877.1"/>
    </source>
</evidence>
<dbReference type="Pfam" id="PF00176">
    <property type="entry name" value="SNF2-rel_dom"/>
    <property type="match status" value="1"/>
</dbReference>
<dbReference type="AlphaFoldDB" id="A0AAD8MP21"/>
<dbReference type="InterPro" id="IPR038718">
    <property type="entry name" value="SNF2-like_sf"/>
</dbReference>
<dbReference type="SUPFAM" id="SSF88697">
    <property type="entry name" value="PUA domain-like"/>
    <property type="match status" value="1"/>
</dbReference>
<dbReference type="Proteomes" id="UP001237642">
    <property type="component" value="Unassembled WGS sequence"/>
</dbReference>
<dbReference type="PROSITE" id="PS51192">
    <property type="entry name" value="HELICASE_ATP_BIND_1"/>
    <property type="match status" value="1"/>
</dbReference>
<feature type="domain" description="Helicase ATP-binding" evidence="4">
    <location>
        <begin position="297"/>
        <end position="454"/>
    </location>
</feature>
<evidence type="ECO:0000256" key="1">
    <source>
        <dbReference type="ARBA" id="ARBA00023242"/>
    </source>
</evidence>
<comment type="caution">
    <text evidence="5">The sequence shown here is derived from an EMBL/GenBank/DDBJ whole genome shotgun (WGS) entry which is preliminary data.</text>
</comment>
<protein>
    <recommendedName>
        <fullName evidence="7">Helicase ATP-binding domain-containing protein</fullName>
    </recommendedName>
</protein>
<dbReference type="Gene3D" id="2.30.280.10">
    <property type="entry name" value="SRA-YDG"/>
    <property type="match status" value="1"/>
</dbReference>
<keyword evidence="6" id="KW-1185">Reference proteome</keyword>
<sequence>MADLLVANQNIDPSEVLLRTFADYMQEGHNVQQSYNHAKEMHPAEFQIVKERAVNHGHQNGVVGERRNSRHELLLRGHHTNTQNGVCVGRSHCATCLVVKYTTHNFVNNVAPLEILVGGSGGLIKRASEQGERIIQDQVLSVYNASLELSVASGLPVRLYAFLPTEIGQQRGVEYVYLGLWRVVSGRLLLTPLEFNCYEFRLRRFDENPVLIQQLPELGGPEVFFQDGLEEDLLLHDQEGQLHAVEDANGDLLEAQQQVQHNQVIRAMQVKVKILKQPSMLQGGVSAYQLEGLQWMLSLSAKNLNGILVDETRLDKTVQIISLIAYLMENENVTGPHLIVAPKAALSDWMTGFATWAPRIVAVCYDGCLDERKALRDVFSRKFNVLVTHHQVITTEKTLLKQNLWYYMILDEGDQLRTPTESGYKIRRTVLLTANPTMYSLQELWSLLFFVVPKIFNSVKNFEVWFNSLFAGHRETSLIRHLQHVIRPFILTRTKEVTRMKEEVEHQECDISAGQKVHHQARKRGLMTEKENLPPPTHQAANISVRRGKEVGEPLTWKIPKRKRVKMNGGGGSSSQPKLWWRSARLWVIFLSNG</sequence>
<evidence type="ECO:0000259" key="3">
    <source>
        <dbReference type="PROSITE" id="PS51015"/>
    </source>
</evidence>
<dbReference type="SUPFAM" id="SSF52540">
    <property type="entry name" value="P-loop containing nucleoside triphosphate hydrolases"/>
    <property type="match status" value="1"/>
</dbReference>
<dbReference type="InterPro" id="IPR003105">
    <property type="entry name" value="SRA_YDG"/>
</dbReference>
<dbReference type="SMART" id="SM00487">
    <property type="entry name" value="DEXDc"/>
    <property type="match status" value="1"/>
</dbReference>
<dbReference type="InterPro" id="IPR015947">
    <property type="entry name" value="PUA-like_sf"/>
</dbReference>
<comment type="subcellular location">
    <subcellularLocation>
        <location evidence="2">Nucleus</location>
    </subcellularLocation>
</comment>
<dbReference type="PROSITE" id="PS51015">
    <property type="entry name" value="YDG"/>
    <property type="match status" value="1"/>
</dbReference>
<keyword evidence="1 2" id="KW-0539">Nucleus</keyword>
<feature type="domain" description="YDG" evidence="3">
    <location>
        <begin position="56"/>
        <end position="204"/>
    </location>
</feature>
<dbReference type="InterPro" id="IPR027417">
    <property type="entry name" value="P-loop_NTPase"/>
</dbReference>
<evidence type="ECO:0000313" key="6">
    <source>
        <dbReference type="Proteomes" id="UP001237642"/>
    </source>
</evidence>
<dbReference type="Pfam" id="PF02182">
    <property type="entry name" value="SAD_SRA"/>
    <property type="match status" value="1"/>
</dbReference>
<dbReference type="GO" id="GO:0005524">
    <property type="term" value="F:ATP binding"/>
    <property type="evidence" value="ECO:0007669"/>
    <property type="project" value="InterPro"/>
</dbReference>
<evidence type="ECO:0000259" key="4">
    <source>
        <dbReference type="PROSITE" id="PS51192"/>
    </source>
</evidence>
<organism evidence="5 6">
    <name type="scientific">Heracleum sosnowskyi</name>
    <dbReference type="NCBI Taxonomy" id="360622"/>
    <lineage>
        <taxon>Eukaryota</taxon>
        <taxon>Viridiplantae</taxon>
        <taxon>Streptophyta</taxon>
        <taxon>Embryophyta</taxon>
        <taxon>Tracheophyta</taxon>
        <taxon>Spermatophyta</taxon>
        <taxon>Magnoliopsida</taxon>
        <taxon>eudicotyledons</taxon>
        <taxon>Gunneridae</taxon>
        <taxon>Pentapetalae</taxon>
        <taxon>asterids</taxon>
        <taxon>campanulids</taxon>
        <taxon>Apiales</taxon>
        <taxon>Apiaceae</taxon>
        <taxon>Apioideae</taxon>
        <taxon>apioid superclade</taxon>
        <taxon>Tordylieae</taxon>
        <taxon>Tordyliinae</taxon>
        <taxon>Heracleum</taxon>
    </lineage>
</organism>
<reference evidence="5" key="1">
    <citation type="submission" date="2023-02" db="EMBL/GenBank/DDBJ databases">
        <title>Genome of toxic invasive species Heracleum sosnowskyi carries increased number of genes despite the absence of recent whole-genome duplications.</title>
        <authorList>
            <person name="Schelkunov M."/>
            <person name="Shtratnikova V."/>
            <person name="Makarenko M."/>
            <person name="Klepikova A."/>
            <person name="Omelchenko D."/>
            <person name="Novikova G."/>
            <person name="Obukhova E."/>
            <person name="Bogdanov V."/>
            <person name="Penin A."/>
            <person name="Logacheva M."/>
        </authorList>
    </citation>
    <scope>NUCLEOTIDE SEQUENCE</scope>
    <source>
        <strain evidence="5">Hsosn_3</strain>
        <tissue evidence="5">Leaf</tissue>
    </source>
</reference>
<gene>
    <name evidence="5" type="ORF">POM88_026621</name>
</gene>
<dbReference type="PANTHER" id="PTHR10799">
    <property type="entry name" value="SNF2/RAD54 HELICASE FAMILY"/>
    <property type="match status" value="1"/>
</dbReference>
<dbReference type="SMART" id="SM00466">
    <property type="entry name" value="SRA"/>
    <property type="match status" value="1"/>
</dbReference>